<protein>
    <recommendedName>
        <fullName evidence="6">LPS-assembly lipoprotein LptE</fullName>
    </recommendedName>
</protein>
<keyword evidence="2 6" id="KW-0472">Membrane</keyword>
<evidence type="ECO:0000256" key="8">
    <source>
        <dbReference type="SAM" id="SignalP"/>
    </source>
</evidence>
<comment type="caution">
    <text evidence="9">The sequence shown here is derived from an EMBL/GenBank/DDBJ whole genome shotgun (WGS) entry which is preliminary data.</text>
</comment>
<dbReference type="HAMAP" id="MF_01186">
    <property type="entry name" value="LPS_assembly_LptE"/>
    <property type="match status" value="1"/>
</dbReference>
<comment type="function">
    <text evidence="6">Together with LptD, is involved in the assembly of lipopolysaccharide (LPS) at the surface of the outer membrane. Required for the proper assembly of LptD. Binds LPS and may serve as the LPS recognition site at the outer membrane.</text>
</comment>
<reference evidence="10" key="1">
    <citation type="journal article" date="2019" name="Int. J. Syst. Evol. Microbiol.">
        <title>The Global Catalogue of Microorganisms (GCM) 10K type strain sequencing project: providing services to taxonomists for standard genome sequencing and annotation.</title>
        <authorList>
            <consortium name="The Broad Institute Genomics Platform"/>
            <consortium name="The Broad Institute Genome Sequencing Center for Infectious Disease"/>
            <person name="Wu L."/>
            <person name="Ma J."/>
        </authorList>
    </citation>
    <scope>NUCLEOTIDE SEQUENCE [LARGE SCALE GENOMIC DNA]</scope>
    <source>
        <strain evidence="10">KCTC 62195</strain>
    </source>
</reference>
<name>A0ABV7AY79_9GAMM</name>
<sequence length="204" mass="23118">MIKKGLLVLGLASLLSACGFHLRGTGQGGQFAIKELDLSARNAYGETVRLLREQLEANHVKIHAGAPYELVLVREGQRQRIASYTTSGRGSEYELISELQYELHGKQDLPLTGSTVTARRVYMYDQNNITGSNQQAKQLSDEMRNELVQQTMMRLQQLTPSKLEQLQQKAEEQARIEEQLQEQADRQQNAPQQSPIDLLRQQQK</sequence>
<dbReference type="PANTHER" id="PTHR38098:SF1">
    <property type="entry name" value="LPS-ASSEMBLY LIPOPROTEIN LPTE"/>
    <property type="match status" value="1"/>
</dbReference>
<feature type="region of interest" description="Disordered" evidence="7">
    <location>
        <begin position="165"/>
        <end position="204"/>
    </location>
</feature>
<feature type="compositionally biased region" description="Basic and acidic residues" evidence="7">
    <location>
        <begin position="169"/>
        <end position="178"/>
    </location>
</feature>
<organism evidence="9 10">
    <name type="scientific">Azotobacter bryophylli</name>
    <dbReference type="NCBI Taxonomy" id="1986537"/>
    <lineage>
        <taxon>Bacteria</taxon>
        <taxon>Pseudomonadati</taxon>
        <taxon>Pseudomonadota</taxon>
        <taxon>Gammaproteobacteria</taxon>
        <taxon>Pseudomonadales</taxon>
        <taxon>Pseudomonadaceae</taxon>
        <taxon>Azotobacter</taxon>
    </lineage>
</organism>
<feature type="signal peptide" evidence="8">
    <location>
        <begin position="1"/>
        <end position="17"/>
    </location>
</feature>
<comment type="similarity">
    <text evidence="6">Belongs to the LptE lipoprotein family.</text>
</comment>
<comment type="subcellular location">
    <subcellularLocation>
        <location evidence="6">Cell outer membrane</location>
        <topology evidence="6">Lipid-anchor</topology>
    </subcellularLocation>
</comment>
<dbReference type="PANTHER" id="PTHR38098">
    <property type="entry name" value="LPS-ASSEMBLY LIPOPROTEIN LPTE"/>
    <property type="match status" value="1"/>
</dbReference>
<dbReference type="RefSeq" id="WP_377815595.1">
    <property type="nucleotide sequence ID" value="NZ_JBHRSJ010000034.1"/>
</dbReference>
<feature type="compositionally biased region" description="Polar residues" evidence="7">
    <location>
        <begin position="186"/>
        <end position="204"/>
    </location>
</feature>
<keyword evidence="3 6" id="KW-0564">Palmitate</keyword>
<evidence type="ECO:0000313" key="10">
    <source>
        <dbReference type="Proteomes" id="UP001595457"/>
    </source>
</evidence>
<evidence type="ECO:0000256" key="6">
    <source>
        <dbReference type="HAMAP-Rule" id="MF_01186"/>
    </source>
</evidence>
<evidence type="ECO:0000256" key="2">
    <source>
        <dbReference type="ARBA" id="ARBA00023136"/>
    </source>
</evidence>
<evidence type="ECO:0000256" key="7">
    <source>
        <dbReference type="SAM" id="MobiDB-lite"/>
    </source>
</evidence>
<dbReference type="EMBL" id="JBHRSJ010000034">
    <property type="protein sequence ID" value="MFC2973750.1"/>
    <property type="molecule type" value="Genomic_DNA"/>
</dbReference>
<keyword evidence="5 6" id="KW-0449">Lipoprotein</keyword>
<dbReference type="Pfam" id="PF04390">
    <property type="entry name" value="LptE"/>
    <property type="match status" value="1"/>
</dbReference>
<dbReference type="PROSITE" id="PS51257">
    <property type="entry name" value="PROKAR_LIPOPROTEIN"/>
    <property type="match status" value="1"/>
</dbReference>
<evidence type="ECO:0000256" key="1">
    <source>
        <dbReference type="ARBA" id="ARBA00022729"/>
    </source>
</evidence>
<comment type="subunit">
    <text evidence="6">Component of the lipopolysaccharide transport and assembly complex. Interacts with LptD.</text>
</comment>
<evidence type="ECO:0000256" key="4">
    <source>
        <dbReference type="ARBA" id="ARBA00023237"/>
    </source>
</evidence>
<dbReference type="Proteomes" id="UP001595457">
    <property type="component" value="Unassembled WGS sequence"/>
</dbReference>
<proteinExistence type="inferred from homology"/>
<accession>A0ABV7AY79</accession>
<feature type="chain" id="PRO_5045061684" description="LPS-assembly lipoprotein LptE" evidence="8">
    <location>
        <begin position="18"/>
        <end position="204"/>
    </location>
</feature>
<evidence type="ECO:0000256" key="5">
    <source>
        <dbReference type="ARBA" id="ARBA00023288"/>
    </source>
</evidence>
<keyword evidence="4 6" id="KW-0998">Cell outer membrane</keyword>
<keyword evidence="10" id="KW-1185">Reference proteome</keyword>
<dbReference type="Gene3D" id="3.30.160.150">
    <property type="entry name" value="Lipoprotein like domain"/>
    <property type="match status" value="1"/>
</dbReference>
<evidence type="ECO:0000313" key="9">
    <source>
        <dbReference type="EMBL" id="MFC2973750.1"/>
    </source>
</evidence>
<evidence type="ECO:0000256" key="3">
    <source>
        <dbReference type="ARBA" id="ARBA00023139"/>
    </source>
</evidence>
<dbReference type="InterPro" id="IPR007485">
    <property type="entry name" value="LPS_assembly_LptE"/>
</dbReference>
<keyword evidence="1 6" id="KW-0732">Signal</keyword>
<gene>
    <name evidence="6 9" type="primary">lptE</name>
    <name evidence="9" type="ORF">ACFOJE_16215</name>
</gene>